<proteinExistence type="predicted"/>
<protein>
    <submittedName>
        <fullName evidence="2">Uncharacterized protein</fullName>
    </submittedName>
</protein>
<dbReference type="AlphaFoldDB" id="A0A2T3YXV8"/>
<dbReference type="Proteomes" id="UP000240493">
    <property type="component" value="Unassembled WGS sequence"/>
</dbReference>
<dbReference type="InterPro" id="IPR011024">
    <property type="entry name" value="G_crystallin-like"/>
</dbReference>
<dbReference type="EMBL" id="KZ679268">
    <property type="protein sequence ID" value="PTB37395.1"/>
    <property type="molecule type" value="Genomic_DNA"/>
</dbReference>
<keyword evidence="1" id="KW-0732">Signal</keyword>
<evidence type="ECO:0000313" key="3">
    <source>
        <dbReference type="Proteomes" id="UP000240493"/>
    </source>
</evidence>
<feature type="signal peptide" evidence="1">
    <location>
        <begin position="1"/>
        <end position="20"/>
    </location>
</feature>
<sequence length="110" mass="11955">MKSSALVSFAFAALTVAVKKTPVPDPFGLLFTHENYKGGRFFISDDCTPITSDFIGSIWIPTIEGHTIKCFLHDDEECGGGSVVISYNDSQTDIPTKIGDQVVAAQCLYF</sequence>
<reference evidence="2 3" key="1">
    <citation type="submission" date="2016-07" db="EMBL/GenBank/DDBJ databases">
        <title>Multiple horizontal gene transfer events from other fungi enriched the ability of initially mycotrophic Trichoderma (Ascomycota) to feed on dead plant biomass.</title>
        <authorList>
            <consortium name="DOE Joint Genome Institute"/>
            <person name="Aerts A."/>
            <person name="Atanasova L."/>
            <person name="Chenthamara K."/>
            <person name="Zhang J."/>
            <person name="Grujic M."/>
            <person name="Henrissat B."/>
            <person name="Kuo A."/>
            <person name="Salamov A."/>
            <person name="Lipzen A."/>
            <person name="Labutti K."/>
            <person name="Barry K."/>
            <person name="Miao Y."/>
            <person name="Rahimi M.J."/>
            <person name="Shen Q."/>
            <person name="Grigoriev I.V."/>
            <person name="Kubicek C.P."/>
            <person name="Druzhinina I.S."/>
        </authorList>
    </citation>
    <scope>NUCLEOTIDE SEQUENCE [LARGE SCALE GENOMIC DNA]</scope>
    <source>
        <strain evidence="2 3">CBS 433.97</strain>
    </source>
</reference>
<keyword evidence="3" id="KW-1185">Reference proteome</keyword>
<dbReference type="OrthoDB" id="4883135at2759"/>
<organism evidence="2 3">
    <name type="scientific">Trichoderma asperellum (strain ATCC 204424 / CBS 433.97 / NBRC 101777)</name>
    <dbReference type="NCBI Taxonomy" id="1042311"/>
    <lineage>
        <taxon>Eukaryota</taxon>
        <taxon>Fungi</taxon>
        <taxon>Dikarya</taxon>
        <taxon>Ascomycota</taxon>
        <taxon>Pezizomycotina</taxon>
        <taxon>Sordariomycetes</taxon>
        <taxon>Hypocreomycetidae</taxon>
        <taxon>Hypocreales</taxon>
        <taxon>Hypocreaceae</taxon>
        <taxon>Trichoderma</taxon>
    </lineage>
</organism>
<accession>A0A2T3YXV8</accession>
<name>A0A2T3YXV8_TRIA4</name>
<dbReference type="SUPFAM" id="SSF49695">
    <property type="entry name" value="gamma-Crystallin-like"/>
    <property type="match status" value="1"/>
</dbReference>
<evidence type="ECO:0000313" key="2">
    <source>
        <dbReference type="EMBL" id="PTB37395.1"/>
    </source>
</evidence>
<evidence type="ECO:0000256" key="1">
    <source>
        <dbReference type="SAM" id="SignalP"/>
    </source>
</evidence>
<feature type="chain" id="PRO_5015628899" evidence="1">
    <location>
        <begin position="21"/>
        <end position="110"/>
    </location>
</feature>
<gene>
    <name evidence="2" type="ORF">M441DRAFT_30545</name>
</gene>